<evidence type="ECO:0000256" key="4">
    <source>
        <dbReference type="ARBA" id="ARBA00022801"/>
    </source>
</evidence>
<dbReference type="GO" id="GO:0004181">
    <property type="term" value="F:metallocarboxypeptidase activity"/>
    <property type="evidence" value="ECO:0007669"/>
    <property type="project" value="InterPro"/>
</dbReference>
<keyword evidence="4" id="KW-0378">Hydrolase</keyword>
<dbReference type="AlphaFoldDB" id="A0AAX3BBB0"/>
<organism evidence="9 10">
    <name type="scientific">Thermospira aquatica</name>
    <dbReference type="NCBI Taxonomy" id="2828656"/>
    <lineage>
        <taxon>Bacteria</taxon>
        <taxon>Pseudomonadati</taxon>
        <taxon>Spirochaetota</taxon>
        <taxon>Spirochaetia</taxon>
        <taxon>Brevinematales</taxon>
        <taxon>Thermospiraceae</taxon>
        <taxon>Thermospira</taxon>
    </lineage>
</organism>
<dbReference type="Pfam" id="PF00246">
    <property type="entry name" value="Peptidase_M14"/>
    <property type="match status" value="1"/>
</dbReference>
<evidence type="ECO:0000256" key="1">
    <source>
        <dbReference type="ARBA" id="ARBA00001947"/>
    </source>
</evidence>
<protein>
    <recommendedName>
        <fullName evidence="8">Peptidase M14 domain-containing protein</fullName>
    </recommendedName>
</protein>
<gene>
    <name evidence="9" type="ORF">KDW03_07795</name>
</gene>
<evidence type="ECO:0000256" key="5">
    <source>
        <dbReference type="ARBA" id="ARBA00022833"/>
    </source>
</evidence>
<comment type="similarity">
    <text evidence="2 7">Belongs to the peptidase M14 family.</text>
</comment>
<reference evidence="9" key="2">
    <citation type="submission" date="2022-06" db="EMBL/GenBank/DDBJ databases">
        <title>Thermospira aquatica gen. nov., sp. nov.</title>
        <authorList>
            <person name="Ben Ali Gam Z."/>
            <person name="Labat M."/>
        </authorList>
    </citation>
    <scope>NUCLEOTIDE SEQUENCE</scope>
    <source>
        <strain evidence="9">F1F22</strain>
    </source>
</reference>
<evidence type="ECO:0000313" key="10">
    <source>
        <dbReference type="Proteomes" id="UP001056539"/>
    </source>
</evidence>
<dbReference type="GO" id="GO:0005615">
    <property type="term" value="C:extracellular space"/>
    <property type="evidence" value="ECO:0007669"/>
    <property type="project" value="TreeGrafter"/>
</dbReference>
<keyword evidence="3" id="KW-0645">Protease</keyword>
<dbReference type="Gene3D" id="3.40.630.10">
    <property type="entry name" value="Zn peptidases"/>
    <property type="match status" value="1"/>
</dbReference>
<dbReference type="InterPro" id="IPR000834">
    <property type="entry name" value="Peptidase_M14"/>
</dbReference>
<name>A0AAX3BBB0_9SPIR</name>
<dbReference type="PANTHER" id="PTHR11705">
    <property type="entry name" value="PROTEASE FAMILY M14 CARBOXYPEPTIDASE A,B"/>
    <property type="match status" value="1"/>
</dbReference>
<dbReference type="PRINTS" id="PR00765">
    <property type="entry name" value="CRBOXYPTASEA"/>
</dbReference>
<dbReference type="EMBL" id="CP073355">
    <property type="protein sequence ID" value="URA09390.1"/>
    <property type="molecule type" value="Genomic_DNA"/>
</dbReference>
<feature type="active site" description="Proton donor/acceptor" evidence="7">
    <location>
        <position position="273"/>
    </location>
</feature>
<evidence type="ECO:0000256" key="7">
    <source>
        <dbReference type="PROSITE-ProRule" id="PRU01379"/>
    </source>
</evidence>
<reference evidence="9" key="1">
    <citation type="submission" date="2021-04" db="EMBL/GenBank/DDBJ databases">
        <authorList>
            <person name="Postec A."/>
        </authorList>
    </citation>
    <scope>NUCLEOTIDE SEQUENCE</scope>
    <source>
        <strain evidence="9">F1F22</strain>
    </source>
</reference>
<dbReference type="PROSITE" id="PS52035">
    <property type="entry name" value="PEPTIDASE_M14"/>
    <property type="match status" value="1"/>
</dbReference>
<dbReference type="Proteomes" id="UP001056539">
    <property type="component" value="Chromosome"/>
</dbReference>
<evidence type="ECO:0000256" key="2">
    <source>
        <dbReference type="ARBA" id="ARBA00005988"/>
    </source>
</evidence>
<dbReference type="PANTHER" id="PTHR11705:SF143">
    <property type="entry name" value="SLL0236 PROTEIN"/>
    <property type="match status" value="1"/>
</dbReference>
<dbReference type="SMART" id="SM00631">
    <property type="entry name" value="Zn_pept"/>
    <property type="match status" value="1"/>
</dbReference>
<comment type="cofactor">
    <cofactor evidence="1">
        <name>Zn(2+)</name>
        <dbReference type="ChEBI" id="CHEBI:29105"/>
    </cofactor>
</comment>
<evidence type="ECO:0000313" key="9">
    <source>
        <dbReference type="EMBL" id="URA09390.1"/>
    </source>
</evidence>
<keyword evidence="5" id="KW-0862">Zinc</keyword>
<dbReference type="GO" id="GO:0006508">
    <property type="term" value="P:proteolysis"/>
    <property type="evidence" value="ECO:0007669"/>
    <property type="project" value="UniProtKB-KW"/>
</dbReference>
<dbReference type="SUPFAM" id="SSF53187">
    <property type="entry name" value="Zn-dependent exopeptidases"/>
    <property type="match status" value="1"/>
</dbReference>
<keyword evidence="10" id="KW-1185">Reference proteome</keyword>
<dbReference type="RefSeq" id="WP_271434518.1">
    <property type="nucleotide sequence ID" value="NZ_CP073355.1"/>
</dbReference>
<dbReference type="KEGG" id="taqu:KDW03_07795"/>
<feature type="domain" description="Peptidase M14" evidence="8">
    <location>
        <begin position="25"/>
        <end position="297"/>
    </location>
</feature>
<evidence type="ECO:0000259" key="8">
    <source>
        <dbReference type="PROSITE" id="PS52035"/>
    </source>
</evidence>
<proteinExistence type="inferred from homology"/>
<evidence type="ECO:0000256" key="3">
    <source>
        <dbReference type="ARBA" id="ARBA00022670"/>
    </source>
</evidence>
<accession>A0AAX3BBB0</accession>
<dbReference type="GO" id="GO:0008270">
    <property type="term" value="F:zinc ion binding"/>
    <property type="evidence" value="ECO:0007669"/>
    <property type="project" value="InterPro"/>
</dbReference>
<evidence type="ECO:0000256" key="6">
    <source>
        <dbReference type="ARBA" id="ARBA00023049"/>
    </source>
</evidence>
<keyword evidence="6" id="KW-0482">Metalloprotease</keyword>
<sequence>MPKFILLLFFPILIGWADEYQPLRKLFDFDAYEARILSLTNLPGIKVFSIGKSHGGRNLWMIEITPRQSSDYNVLFLGSAHPIEWHAQEIPLRLAEYLATNRQNLRATCYVLPIFNPDGFAYMRVIPVFYASNRKNRYFPQEEKRPHVYTAGVDLNRNFSYHWQKTSSDPTHPYYSGSAPMSEPETQALDRFVSSVKLSYVISFHTPGNVVQYPWGYTKSPQTNTHLIAFAHWMASNIGRGYRARQDSANYLKPGCEIDWFYGEKKIPAIRLEISKKLIDPDLEDYPAIQNAIKAFLCLPNPHLP</sequence>